<sequence length="60" mass="6979">MFRTETHRQGSLDHLVFFSTIQYETNPKKLINDSLRKTDNNPGPLPVQNQQSCLISQLYD</sequence>
<evidence type="ECO:0000313" key="2">
    <source>
        <dbReference type="Proteomes" id="UP000617979"/>
    </source>
</evidence>
<dbReference type="RefSeq" id="WP_188433660.1">
    <property type="nucleotide sequence ID" value="NZ_BMEX01000026.1"/>
</dbReference>
<reference evidence="2" key="1">
    <citation type="journal article" date="2019" name="Int. J. Syst. Evol. Microbiol.">
        <title>The Global Catalogue of Microorganisms (GCM) 10K type strain sequencing project: providing services to taxonomists for standard genome sequencing and annotation.</title>
        <authorList>
            <consortium name="The Broad Institute Genomics Platform"/>
            <consortium name="The Broad Institute Genome Sequencing Center for Infectious Disease"/>
            <person name="Wu L."/>
            <person name="Ma J."/>
        </authorList>
    </citation>
    <scope>NUCLEOTIDE SEQUENCE [LARGE SCALE GENOMIC DNA]</scope>
    <source>
        <strain evidence="2">CGMCC 1.12404</strain>
    </source>
</reference>
<keyword evidence="2" id="KW-1185">Reference proteome</keyword>
<protein>
    <submittedName>
        <fullName evidence="1">Uncharacterized protein</fullName>
    </submittedName>
</protein>
<accession>A0ABQ1H3T2</accession>
<gene>
    <name evidence="1" type="ORF">GCM10007416_33800</name>
</gene>
<proteinExistence type="predicted"/>
<dbReference type="Proteomes" id="UP000617979">
    <property type="component" value="Unassembled WGS sequence"/>
</dbReference>
<comment type="caution">
    <text evidence="1">The sequence shown here is derived from an EMBL/GenBank/DDBJ whole genome shotgun (WGS) entry which is preliminary data.</text>
</comment>
<name>A0ABQ1H3T2_9BACL</name>
<dbReference type="EMBL" id="BMEX01000026">
    <property type="protein sequence ID" value="GGA57819.1"/>
    <property type="molecule type" value="Genomic_DNA"/>
</dbReference>
<evidence type="ECO:0000313" key="1">
    <source>
        <dbReference type="EMBL" id="GGA57819.1"/>
    </source>
</evidence>
<organism evidence="1 2">
    <name type="scientific">Kroppenstedtia guangzhouensis</name>
    <dbReference type="NCBI Taxonomy" id="1274356"/>
    <lineage>
        <taxon>Bacteria</taxon>
        <taxon>Bacillati</taxon>
        <taxon>Bacillota</taxon>
        <taxon>Bacilli</taxon>
        <taxon>Bacillales</taxon>
        <taxon>Thermoactinomycetaceae</taxon>
        <taxon>Kroppenstedtia</taxon>
    </lineage>
</organism>